<dbReference type="AlphaFoldDB" id="A0A0K6S7J6"/>
<dbReference type="GO" id="GO:0005524">
    <property type="term" value="F:ATP binding"/>
    <property type="evidence" value="ECO:0007669"/>
    <property type="project" value="UniProtKB-UniRule"/>
</dbReference>
<dbReference type="PANTHER" id="PTHR44329">
    <property type="entry name" value="SERINE/THREONINE-PROTEIN KINASE TNNI3K-RELATED"/>
    <property type="match status" value="1"/>
</dbReference>
<dbReference type="GO" id="GO:0097527">
    <property type="term" value="P:necroptotic signaling pathway"/>
    <property type="evidence" value="ECO:0007669"/>
    <property type="project" value="TreeGrafter"/>
</dbReference>
<evidence type="ECO:0000313" key="7">
    <source>
        <dbReference type="EMBL" id="CUC09471.1"/>
    </source>
</evidence>
<dbReference type="GO" id="GO:0004674">
    <property type="term" value="F:protein serine/threonine kinase activity"/>
    <property type="evidence" value="ECO:0007669"/>
    <property type="project" value="UniProtKB-KW"/>
</dbReference>
<comment type="similarity">
    <text evidence="4">Belongs to the protein kinase superfamily.</text>
</comment>
<protein>
    <recommendedName>
        <fullName evidence="6">Protein kinase domain-containing protein</fullName>
    </recommendedName>
</protein>
<dbReference type="EMBL" id="CDMZ01000915">
    <property type="protein sequence ID" value="CUC09471.1"/>
    <property type="molecule type" value="Genomic_DNA"/>
</dbReference>
<dbReference type="InterPro" id="IPR008271">
    <property type="entry name" value="Ser/Thr_kinase_AS"/>
</dbReference>
<dbReference type="InterPro" id="IPR051681">
    <property type="entry name" value="Ser/Thr_Kinases-Pseudokinases"/>
</dbReference>
<reference evidence="7" key="1">
    <citation type="submission" date="2014-11" db="EMBL/GenBank/DDBJ databases">
        <title>Molecular phylogeny of cliff fern family Woodsiaceae with morphological implications.</title>
        <authorList>
            <person name="Shao Y.-Z."/>
            <person name="Wei R."/>
            <person name="Zhang X.-C."/>
        </authorList>
    </citation>
    <scope>NUCLEOTIDE SEQUENCE</scope>
</reference>
<organism evidence="7">
    <name type="scientific">Chromera velia CCMP2878</name>
    <dbReference type="NCBI Taxonomy" id="1169474"/>
    <lineage>
        <taxon>Eukaryota</taxon>
        <taxon>Sar</taxon>
        <taxon>Alveolata</taxon>
        <taxon>Colpodellida</taxon>
        <taxon>Chromeraceae</taxon>
        <taxon>Chromera</taxon>
    </lineage>
</organism>
<dbReference type="InterPro" id="IPR011009">
    <property type="entry name" value="Kinase-like_dom_sf"/>
</dbReference>
<dbReference type="PROSITE" id="PS00108">
    <property type="entry name" value="PROTEIN_KINASE_ST"/>
    <property type="match status" value="1"/>
</dbReference>
<evidence type="ECO:0000256" key="4">
    <source>
        <dbReference type="RuleBase" id="RU000304"/>
    </source>
</evidence>
<feature type="compositionally biased region" description="Low complexity" evidence="5">
    <location>
        <begin position="411"/>
        <end position="423"/>
    </location>
</feature>
<gene>
    <name evidence="7" type="ORF">Cvel_4222.t2</name>
</gene>
<keyword evidence="2 3" id="KW-0067">ATP-binding</keyword>
<evidence type="ECO:0000256" key="3">
    <source>
        <dbReference type="PROSITE-ProRule" id="PRU10141"/>
    </source>
</evidence>
<dbReference type="InterPro" id="IPR017441">
    <property type="entry name" value="Protein_kinase_ATP_BS"/>
</dbReference>
<dbReference type="Pfam" id="PF00069">
    <property type="entry name" value="Pkinase"/>
    <property type="match status" value="1"/>
</dbReference>
<keyword evidence="4" id="KW-0808">Transferase</keyword>
<dbReference type="PhylomeDB" id="A0A0K6S7J6"/>
<dbReference type="PROSITE" id="PS00107">
    <property type="entry name" value="PROTEIN_KINASE_ATP"/>
    <property type="match status" value="1"/>
</dbReference>
<keyword evidence="4" id="KW-0418">Kinase</keyword>
<evidence type="ECO:0000256" key="2">
    <source>
        <dbReference type="ARBA" id="ARBA00022840"/>
    </source>
</evidence>
<feature type="domain" description="Protein kinase" evidence="6">
    <location>
        <begin position="46"/>
        <end position="353"/>
    </location>
</feature>
<dbReference type="SUPFAM" id="SSF56112">
    <property type="entry name" value="Protein kinase-like (PK-like)"/>
    <property type="match status" value="1"/>
</dbReference>
<dbReference type="InterPro" id="IPR000719">
    <property type="entry name" value="Prot_kinase_dom"/>
</dbReference>
<evidence type="ECO:0000259" key="6">
    <source>
        <dbReference type="PROSITE" id="PS50011"/>
    </source>
</evidence>
<evidence type="ECO:0000256" key="1">
    <source>
        <dbReference type="ARBA" id="ARBA00022741"/>
    </source>
</evidence>
<dbReference type="Gene3D" id="3.30.200.20">
    <property type="entry name" value="Phosphorylase Kinase, domain 1"/>
    <property type="match status" value="1"/>
</dbReference>
<proteinExistence type="inferred from homology"/>
<dbReference type="PANTHER" id="PTHR44329:SF298">
    <property type="entry name" value="MIXED LINEAGE KINASE DOMAIN-LIKE PROTEIN"/>
    <property type="match status" value="1"/>
</dbReference>
<feature type="binding site" evidence="3">
    <location>
        <position position="73"/>
    </location>
    <ligand>
        <name>ATP</name>
        <dbReference type="ChEBI" id="CHEBI:30616"/>
    </ligand>
</feature>
<keyword evidence="4" id="KW-0723">Serine/threonine-protein kinase</keyword>
<dbReference type="SMART" id="SM00220">
    <property type="entry name" value="S_TKc"/>
    <property type="match status" value="1"/>
</dbReference>
<sequence>MLRSRLGMHPSTQANAIALSVCSLVSRSSVLILPVMDPRPVASTDLSFSRQVGKGTFGDVYLGHFRGDPAAIKVFKEAEGSPGEKPPNLEKEAEREARISQNLQNPHIVVIYGFCPKSTKGPAIILERCECSLATYVRRLSRRDGPPAAGPSLILGLLLQAAKALEFLHEHTAKQVKCGSRRLTKHVFHSDVKAENFLVVYAIVPQSAVSAPRTDKRTRLVDVRVKLSDFGGVVAEGDEVREFDKQYAAPEVLASQSDEKSDPSSPPSRLSDSFSFSCMCLELLENKRAPASEILSLLRKSPSDSSPFPLNFPWGLSAEGAEKVLSLFERGMRESPEERPTMKEFVEVLSEFCFHRLQLDPDTLPSDASPQSPQAAEHRPSSGQGKENPMDEETGPPVKRDQGLPGKGNWDDPLSPGPLDLPSVRPAKTP</sequence>
<evidence type="ECO:0000256" key="5">
    <source>
        <dbReference type="SAM" id="MobiDB-lite"/>
    </source>
</evidence>
<accession>A0A0K6S7J6</accession>
<feature type="region of interest" description="Disordered" evidence="5">
    <location>
        <begin position="252"/>
        <end position="271"/>
    </location>
</feature>
<dbReference type="Gene3D" id="1.10.510.10">
    <property type="entry name" value="Transferase(Phosphotransferase) domain 1"/>
    <property type="match status" value="1"/>
</dbReference>
<name>A0A0K6S7J6_9ALVE</name>
<keyword evidence="1 3" id="KW-0547">Nucleotide-binding</keyword>
<dbReference type="VEuPathDB" id="CryptoDB:Cvel_4222"/>
<dbReference type="PROSITE" id="PS50011">
    <property type="entry name" value="PROTEIN_KINASE_DOM"/>
    <property type="match status" value="1"/>
</dbReference>
<feature type="region of interest" description="Disordered" evidence="5">
    <location>
        <begin position="360"/>
        <end position="430"/>
    </location>
</feature>